<comment type="caution">
    <text evidence="2">The sequence shown here is derived from an EMBL/GenBank/DDBJ whole genome shotgun (WGS) entry which is preliminary data.</text>
</comment>
<keyword evidence="3" id="KW-1185">Reference proteome</keyword>
<proteinExistence type="predicted"/>
<evidence type="ECO:0000256" key="1">
    <source>
        <dbReference type="SAM" id="MobiDB-lite"/>
    </source>
</evidence>
<dbReference type="Proteomes" id="UP001341840">
    <property type="component" value="Unassembled WGS sequence"/>
</dbReference>
<reference evidence="2 3" key="1">
    <citation type="journal article" date="2023" name="Plants (Basel)">
        <title>Bridging the Gap: Combining Genomics and Transcriptomics Approaches to Understand Stylosanthes scabra, an Orphan Legume from the Brazilian Caatinga.</title>
        <authorList>
            <person name="Ferreira-Neto J.R.C."/>
            <person name="da Silva M.D."/>
            <person name="Binneck E."/>
            <person name="de Melo N.F."/>
            <person name="da Silva R.H."/>
            <person name="de Melo A.L.T.M."/>
            <person name="Pandolfi V."/>
            <person name="Bustamante F.O."/>
            <person name="Brasileiro-Vidal A.C."/>
            <person name="Benko-Iseppon A.M."/>
        </authorList>
    </citation>
    <scope>NUCLEOTIDE SEQUENCE [LARGE SCALE GENOMIC DNA]</scope>
    <source>
        <tissue evidence="2">Leaves</tissue>
    </source>
</reference>
<sequence>MSNKSKDGITMDALQTSRRKERRRKETLLKRVSDWIGNKWVIGCPVLQFFAALALTFDPSTASAHRRLGAPCCDPMKKQPLGAMAGPKAWRDEPLELWTRRLIPCYFILHRESAVGMHTHSATLFHRTALVSALAPTIVFIHGVVSFFLHGGTDPGATLSIVVDVTTKHRRTYVLLVPVATSFCSPPLVAELPL</sequence>
<protein>
    <submittedName>
        <fullName evidence="2">Uncharacterized protein</fullName>
    </submittedName>
</protein>
<feature type="region of interest" description="Disordered" evidence="1">
    <location>
        <begin position="1"/>
        <end position="23"/>
    </location>
</feature>
<dbReference type="EMBL" id="JASCZI010031040">
    <property type="protein sequence ID" value="MED6125754.1"/>
    <property type="molecule type" value="Genomic_DNA"/>
</dbReference>
<gene>
    <name evidence="2" type="ORF">PIB30_071664</name>
</gene>
<name>A0ABU6RP88_9FABA</name>
<evidence type="ECO:0000313" key="2">
    <source>
        <dbReference type="EMBL" id="MED6125754.1"/>
    </source>
</evidence>
<evidence type="ECO:0000313" key="3">
    <source>
        <dbReference type="Proteomes" id="UP001341840"/>
    </source>
</evidence>
<organism evidence="2 3">
    <name type="scientific">Stylosanthes scabra</name>
    <dbReference type="NCBI Taxonomy" id="79078"/>
    <lineage>
        <taxon>Eukaryota</taxon>
        <taxon>Viridiplantae</taxon>
        <taxon>Streptophyta</taxon>
        <taxon>Embryophyta</taxon>
        <taxon>Tracheophyta</taxon>
        <taxon>Spermatophyta</taxon>
        <taxon>Magnoliopsida</taxon>
        <taxon>eudicotyledons</taxon>
        <taxon>Gunneridae</taxon>
        <taxon>Pentapetalae</taxon>
        <taxon>rosids</taxon>
        <taxon>fabids</taxon>
        <taxon>Fabales</taxon>
        <taxon>Fabaceae</taxon>
        <taxon>Papilionoideae</taxon>
        <taxon>50 kb inversion clade</taxon>
        <taxon>dalbergioids sensu lato</taxon>
        <taxon>Dalbergieae</taxon>
        <taxon>Pterocarpus clade</taxon>
        <taxon>Stylosanthes</taxon>
    </lineage>
</organism>
<accession>A0ABU6RP88</accession>